<comment type="caution">
    <text evidence="1">The sequence shown here is derived from an EMBL/GenBank/DDBJ whole genome shotgun (WGS) entry which is preliminary data.</text>
</comment>
<proteinExistence type="predicted"/>
<dbReference type="EMBL" id="CM042049">
    <property type="protein sequence ID" value="KAI3748431.1"/>
    <property type="molecule type" value="Genomic_DNA"/>
</dbReference>
<evidence type="ECO:0000313" key="1">
    <source>
        <dbReference type="EMBL" id="KAI3748431.1"/>
    </source>
</evidence>
<organism evidence="1 2">
    <name type="scientific">Arctium lappa</name>
    <name type="common">Greater burdock</name>
    <name type="synonym">Lappa major</name>
    <dbReference type="NCBI Taxonomy" id="4217"/>
    <lineage>
        <taxon>Eukaryota</taxon>
        <taxon>Viridiplantae</taxon>
        <taxon>Streptophyta</taxon>
        <taxon>Embryophyta</taxon>
        <taxon>Tracheophyta</taxon>
        <taxon>Spermatophyta</taxon>
        <taxon>Magnoliopsida</taxon>
        <taxon>eudicotyledons</taxon>
        <taxon>Gunneridae</taxon>
        <taxon>Pentapetalae</taxon>
        <taxon>asterids</taxon>
        <taxon>campanulids</taxon>
        <taxon>Asterales</taxon>
        <taxon>Asteraceae</taxon>
        <taxon>Carduoideae</taxon>
        <taxon>Cardueae</taxon>
        <taxon>Arctiinae</taxon>
        <taxon>Arctium</taxon>
    </lineage>
</organism>
<reference evidence="2" key="1">
    <citation type="journal article" date="2022" name="Mol. Ecol. Resour.">
        <title>The genomes of chicory, endive, great burdock and yacon provide insights into Asteraceae palaeo-polyploidization history and plant inulin production.</title>
        <authorList>
            <person name="Fan W."/>
            <person name="Wang S."/>
            <person name="Wang H."/>
            <person name="Wang A."/>
            <person name="Jiang F."/>
            <person name="Liu H."/>
            <person name="Zhao H."/>
            <person name="Xu D."/>
            <person name="Zhang Y."/>
        </authorList>
    </citation>
    <scope>NUCLEOTIDE SEQUENCE [LARGE SCALE GENOMIC DNA]</scope>
    <source>
        <strain evidence="2">cv. Niubang</strain>
    </source>
</reference>
<accession>A0ACB9DPQ6</accession>
<dbReference type="Proteomes" id="UP001055879">
    <property type="component" value="Linkage Group LG03"/>
</dbReference>
<name>A0ACB9DPQ6_ARCLA</name>
<reference evidence="1 2" key="2">
    <citation type="journal article" date="2022" name="Mol. Ecol. Resour.">
        <title>The genomes of chicory, endive, great burdock and yacon provide insights into Asteraceae paleo-polyploidization history and plant inulin production.</title>
        <authorList>
            <person name="Fan W."/>
            <person name="Wang S."/>
            <person name="Wang H."/>
            <person name="Wang A."/>
            <person name="Jiang F."/>
            <person name="Liu H."/>
            <person name="Zhao H."/>
            <person name="Xu D."/>
            <person name="Zhang Y."/>
        </authorList>
    </citation>
    <scope>NUCLEOTIDE SEQUENCE [LARGE SCALE GENOMIC DNA]</scope>
    <source>
        <strain evidence="2">cv. Niubang</strain>
    </source>
</reference>
<gene>
    <name evidence="1" type="ORF">L6452_11493</name>
</gene>
<keyword evidence="2" id="KW-1185">Reference proteome</keyword>
<evidence type="ECO:0000313" key="2">
    <source>
        <dbReference type="Proteomes" id="UP001055879"/>
    </source>
</evidence>
<sequence>MLRSCVIDFGGNWDTHLPLVEFAYNNSYHSSLGMAPFEALYGRKCRTPVCWLETGEKQFAGPEIVQETADKVKSIRERLKAAQDRQKVYADKKRRPVEFQVGDRVMLKVSPWKGLIRFGKRGKLSPRFLGPFTILERIGLQAYKLDLPPEMDGIHPTFHVCYLRKCLAEEESVIPLSEIRVEDNRCVEEPEAILERETKRLRHKEVVMVKVQWRHHRGTNVTWESEEDMKRRYPRIMGLLGDSARDSDVVTIARAQSPNLYRRVGSPRDYARDSDMGHNRRGTIAPSVSRGLILGADRGFLSSDFGKETLVAGIYGNEWSIERSRAVILKDLETGIVGV</sequence>
<protein>
    <submittedName>
        <fullName evidence="1">Uncharacterized protein</fullName>
    </submittedName>
</protein>